<dbReference type="InterPro" id="IPR003764">
    <property type="entry name" value="GlcNAc_6-P_deAcase"/>
</dbReference>
<evidence type="ECO:0000256" key="11">
    <source>
        <dbReference type="PIRSR" id="PIRSR038994-3"/>
    </source>
</evidence>
<feature type="binding site" evidence="11">
    <location>
        <position position="196"/>
    </location>
    <ligand>
        <name>Zn(2+)</name>
        <dbReference type="ChEBI" id="CHEBI:29105"/>
    </ligand>
</feature>
<feature type="binding site" evidence="11">
    <location>
        <position position="130"/>
    </location>
    <ligand>
        <name>Zn(2+)</name>
        <dbReference type="ChEBI" id="CHEBI:29105"/>
    </ligand>
</feature>
<comment type="cofactor">
    <cofactor evidence="11">
        <name>a divalent metal cation</name>
        <dbReference type="ChEBI" id="CHEBI:60240"/>
    </cofactor>
    <text evidence="11">Binds 1 divalent metal cation per subunit.</text>
</comment>
<keyword evidence="5 9" id="KW-0378">Hydrolase</keyword>
<evidence type="ECO:0000256" key="5">
    <source>
        <dbReference type="ARBA" id="ARBA00022801"/>
    </source>
</evidence>
<dbReference type="FunFam" id="3.20.20.140:FF:000004">
    <property type="entry name" value="N-acetylglucosamine-6-phosphate deacetylase"/>
    <property type="match status" value="1"/>
</dbReference>
<evidence type="ECO:0000259" key="12">
    <source>
        <dbReference type="Pfam" id="PF01979"/>
    </source>
</evidence>
<dbReference type="PANTHER" id="PTHR11113:SF14">
    <property type="entry name" value="N-ACETYLGLUCOSAMINE-6-PHOSPHATE DEACETYLASE"/>
    <property type="match status" value="1"/>
</dbReference>
<feature type="domain" description="Amidohydrolase-related" evidence="12">
    <location>
        <begin position="51"/>
        <end position="390"/>
    </location>
</feature>
<evidence type="ECO:0000256" key="3">
    <source>
        <dbReference type="ARBA" id="ARBA00018029"/>
    </source>
</evidence>
<dbReference type="Pfam" id="PF01979">
    <property type="entry name" value="Amidohydro_1"/>
    <property type="match status" value="1"/>
</dbReference>
<dbReference type="CDD" id="cd00854">
    <property type="entry name" value="NagA"/>
    <property type="match status" value="1"/>
</dbReference>
<dbReference type="SUPFAM" id="SSF51338">
    <property type="entry name" value="Composite domain of metallo-dependent hydrolases"/>
    <property type="match status" value="1"/>
</dbReference>
<dbReference type="Proteomes" id="UP000092971">
    <property type="component" value="Chromosome"/>
</dbReference>
<dbReference type="AlphaFoldDB" id="A0A1B1YGL0"/>
<accession>A0A1B1YGL0</accession>
<protein>
    <recommendedName>
        <fullName evidence="3">N-acetylglucosamine-6-phosphate deacetylase</fullName>
        <ecNumber evidence="2">3.5.1.25</ecNumber>
    </recommendedName>
</protein>
<evidence type="ECO:0000256" key="4">
    <source>
        <dbReference type="ARBA" id="ARBA00022723"/>
    </source>
</evidence>
<evidence type="ECO:0000256" key="9">
    <source>
        <dbReference type="PIRNR" id="PIRNR038994"/>
    </source>
</evidence>
<comment type="catalytic activity">
    <reaction evidence="7">
        <text>N-acetyl-D-glucosamine 6-phosphate + H2O = D-glucosamine 6-phosphate + acetate</text>
        <dbReference type="Rhea" id="RHEA:22936"/>
        <dbReference type="ChEBI" id="CHEBI:15377"/>
        <dbReference type="ChEBI" id="CHEBI:30089"/>
        <dbReference type="ChEBI" id="CHEBI:57513"/>
        <dbReference type="ChEBI" id="CHEBI:58725"/>
        <dbReference type="EC" id="3.5.1.25"/>
    </reaction>
</comment>
<dbReference type="OrthoDB" id="9776488at2"/>
<dbReference type="GO" id="GO:0008448">
    <property type="term" value="F:N-acetylglucosamine-6-phosphate deacetylase activity"/>
    <property type="evidence" value="ECO:0007669"/>
    <property type="project" value="UniProtKB-EC"/>
</dbReference>
<feature type="binding site" evidence="11">
    <location>
        <position position="217"/>
    </location>
    <ligand>
        <name>Zn(2+)</name>
        <dbReference type="ChEBI" id="CHEBI:29105"/>
    </ligand>
</feature>
<gene>
    <name evidence="13" type="ORF">CSTERTH_13155</name>
</gene>
<name>A0A1B1YGL0_THEST</name>
<dbReference type="Gene3D" id="2.30.40.10">
    <property type="entry name" value="Urease, subunit C, domain 1"/>
    <property type="match status" value="1"/>
</dbReference>
<dbReference type="PANTHER" id="PTHR11113">
    <property type="entry name" value="N-ACETYLGLUCOSAMINE-6-PHOSPHATE DEACETYLASE"/>
    <property type="match status" value="1"/>
</dbReference>
<reference evidence="13 14" key="1">
    <citation type="submission" date="2016-02" db="EMBL/GenBank/DDBJ databases">
        <title>Comparison of Clostridium stercorarium subspecies using comparative genomics and transcriptomics.</title>
        <authorList>
            <person name="Schellenberg J."/>
            <person name="Thallinger G."/>
            <person name="Levin D.B."/>
            <person name="Zhang X."/>
            <person name="Alvare G."/>
            <person name="Fristensky B."/>
            <person name="Sparling R."/>
        </authorList>
    </citation>
    <scope>NUCLEOTIDE SEQUENCE [LARGE SCALE GENOMIC DNA]</scope>
    <source>
        <strain evidence="13 14">DSM 2910</strain>
    </source>
</reference>
<dbReference type="PIRSF" id="PIRSF038994">
    <property type="entry name" value="NagA"/>
    <property type="match status" value="1"/>
</dbReference>
<dbReference type="EC" id="3.5.1.25" evidence="2"/>
<comment type="similarity">
    <text evidence="1 9">Belongs to the metallo-dependent hydrolases superfamily. NagA family.</text>
</comment>
<keyword evidence="6 9" id="KW-0119">Carbohydrate metabolism</keyword>
<dbReference type="InterPro" id="IPR032466">
    <property type="entry name" value="Metal_Hydrolase"/>
</dbReference>
<evidence type="ECO:0000256" key="7">
    <source>
        <dbReference type="ARBA" id="ARBA00047647"/>
    </source>
</evidence>
<comment type="pathway">
    <text evidence="8">Amino-sugar metabolism; N-acetylneuraminate degradation; D-fructose 6-phosphate from N-acetylneuraminate: step 4/5.</text>
</comment>
<evidence type="ECO:0000256" key="8">
    <source>
        <dbReference type="ARBA" id="ARBA00060590"/>
    </source>
</evidence>
<dbReference type="InterPro" id="IPR006680">
    <property type="entry name" value="Amidohydro-rel"/>
</dbReference>
<evidence type="ECO:0000256" key="2">
    <source>
        <dbReference type="ARBA" id="ARBA00011899"/>
    </source>
</evidence>
<feature type="active site" description="Proton donor/acceptor" evidence="10">
    <location>
        <position position="279"/>
    </location>
</feature>
<dbReference type="RefSeq" id="WP_054632531.1">
    <property type="nucleotide sequence ID" value="NZ_CP014672.1"/>
</dbReference>
<dbReference type="NCBIfam" id="TIGR00221">
    <property type="entry name" value="nagA"/>
    <property type="match status" value="1"/>
</dbReference>
<dbReference type="InterPro" id="IPR011059">
    <property type="entry name" value="Metal-dep_hydrolase_composite"/>
</dbReference>
<organism evidence="13 14">
    <name type="scientific">Thermoclostridium stercorarium subsp. thermolacticum DSM 2910</name>
    <dbReference type="NCBI Taxonomy" id="1121336"/>
    <lineage>
        <taxon>Bacteria</taxon>
        <taxon>Bacillati</taxon>
        <taxon>Bacillota</taxon>
        <taxon>Clostridia</taxon>
        <taxon>Eubacteriales</taxon>
        <taxon>Oscillospiraceae</taxon>
        <taxon>Thermoclostridium</taxon>
    </lineage>
</organism>
<dbReference type="SUPFAM" id="SSF51556">
    <property type="entry name" value="Metallo-dependent hydrolases"/>
    <property type="match status" value="1"/>
</dbReference>
<keyword evidence="4 11" id="KW-0479">Metal-binding</keyword>
<evidence type="ECO:0000313" key="14">
    <source>
        <dbReference type="Proteomes" id="UP000092971"/>
    </source>
</evidence>
<dbReference type="GO" id="GO:0046872">
    <property type="term" value="F:metal ion binding"/>
    <property type="evidence" value="ECO:0007669"/>
    <property type="project" value="UniProtKB-KW"/>
</dbReference>
<evidence type="ECO:0000313" key="13">
    <source>
        <dbReference type="EMBL" id="ANW99906.1"/>
    </source>
</evidence>
<evidence type="ECO:0000256" key="1">
    <source>
        <dbReference type="ARBA" id="ARBA00010716"/>
    </source>
</evidence>
<sequence length="392" mass="43335">MRILIKNGRVIFPDRIEEGGLLLENERIKEIYTGNVPDVTDAVTIDAKGNYVSPGFIDIHTHGAGGADFMDGTPEAFITACKTHLEHGTTTILPTTLSSKFEELYRAVDSFREARKILKNEPYMPGLHLEGPYFSMEQRGAQDPRFIKDPDVEEYTAIVEYADGDIKRWTVAPELKGALEMGDYLYEHGILPSIGHSNAEYATVKEALAHHYTHVTHLYSGMSTITRRGGFRYLGVIESAYALEELTVEVIADGCHIPPELLRMVYRLKGVDKTCLVTDSLRCTGLDVKESITGSLENGQRIIIEDGVAKLPDRTAFAGSIATADRLVRTAWKLAGIPLADSIRMMTLTPAQILNIDCDRGSIEKGKIADIVVFNDDVEIQYVICSGNIVRG</sequence>
<dbReference type="EMBL" id="CP014672">
    <property type="protein sequence ID" value="ANW99906.1"/>
    <property type="molecule type" value="Genomic_DNA"/>
</dbReference>
<proteinExistence type="inferred from homology"/>
<dbReference type="GO" id="GO:0006046">
    <property type="term" value="P:N-acetylglucosamine catabolic process"/>
    <property type="evidence" value="ECO:0007669"/>
    <property type="project" value="TreeGrafter"/>
</dbReference>
<dbReference type="Gene3D" id="3.20.20.140">
    <property type="entry name" value="Metal-dependent hydrolases"/>
    <property type="match status" value="1"/>
</dbReference>
<evidence type="ECO:0000256" key="6">
    <source>
        <dbReference type="ARBA" id="ARBA00023277"/>
    </source>
</evidence>
<evidence type="ECO:0000256" key="10">
    <source>
        <dbReference type="PIRSR" id="PIRSR038994-1"/>
    </source>
</evidence>